<dbReference type="Pfam" id="PF03899">
    <property type="entry name" value="ATP-synt_I"/>
    <property type="match status" value="1"/>
</dbReference>
<evidence type="ECO:0000256" key="2">
    <source>
        <dbReference type="ARBA" id="ARBA00022475"/>
    </source>
</evidence>
<comment type="caution">
    <text evidence="6">The sequence shown here is derived from an EMBL/GenBank/DDBJ whole genome shotgun (WGS) entry which is preliminary data.</text>
</comment>
<keyword evidence="5" id="KW-0472">Membrane</keyword>
<dbReference type="Proteomes" id="UP000006265">
    <property type="component" value="Unassembled WGS sequence"/>
</dbReference>
<keyword evidence="2" id="KW-1003">Cell membrane</keyword>
<dbReference type="GO" id="GO:0005886">
    <property type="term" value="C:plasma membrane"/>
    <property type="evidence" value="ECO:0007669"/>
    <property type="project" value="UniProtKB-SubCell"/>
</dbReference>
<reference evidence="6 7" key="1">
    <citation type="journal article" date="2012" name="J. Bacteriol.">
        <title>Genome sequence of Mycobacterium hassiacum DSM 44199, a rare source of heat-stable mycobacterial proteins.</title>
        <authorList>
            <person name="Tiago I."/>
            <person name="Maranha A."/>
            <person name="Mendes V."/>
            <person name="Alarico S."/>
            <person name="Moynihan P.J."/>
            <person name="Clarke A.J."/>
            <person name="Macedo-Ribeiro S."/>
            <person name="Pereira P.J."/>
            <person name="Empadinhas N."/>
        </authorList>
    </citation>
    <scope>NUCLEOTIDE SEQUENCE [LARGE SCALE GENOMIC DNA]</scope>
    <source>
        <strain evidence="7">DSM 44199 / CIP 105218 / JCM 12690 / 3849</strain>
    </source>
</reference>
<evidence type="ECO:0000256" key="4">
    <source>
        <dbReference type="ARBA" id="ARBA00022989"/>
    </source>
</evidence>
<evidence type="ECO:0000256" key="1">
    <source>
        <dbReference type="ARBA" id="ARBA00004651"/>
    </source>
</evidence>
<evidence type="ECO:0000313" key="6">
    <source>
        <dbReference type="EMBL" id="EKF22885.1"/>
    </source>
</evidence>
<keyword evidence="7" id="KW-1185">Reference proteome</keyword>
<sequence length="155" mass="15969">MTTPAQGAPLVAPSVAFRPTRLFVICVVLTALATLATWQLGHPTVGLFFGVGLALGLINALLVRRSVASVAAEANPLKRKLALNSMTRLAILTAIGLAIAFVFKPEGLGVVFGMALFQILLVFSAVLPVAKKIRAEDAEAATAGGATTEGETTGE</sequence>
<evidence type="ECO:0000256" key="3">
    <source>
        <dbReference type="ARBA" id="ARBA00022692"/>
    </source>
</evidence>
<evidence type="ECO:0000313" key="7">
    <source>
        <dbReference type="Proteomes" id="UP000006265"/>
    </source>
</evidence>
<organism evidence="6 7">
    <name type="scientific">Mycolicibacterium hassiacum (strain DSM 44199 / CIP 105218 / JCM 12690 / 3849)</name>
    <name type="common">Mycobacterium hassiacum</name>
    <dbReference type="NCBI Taxonomy" id="1122247"/>
    <lineage>
        <taxon>Bacteria</taxon>
        <taxon>Bacillati</taxon>
        <taxon>Actinomycetota</taxon>
        <taxon>Actinomycetes</taxon>
        <taxon>Mycobacteriales</taxon>
        <taxon>Mycobacteriaceae</taxon>
        <taxon>Mycolicibacterium</taxon>
    </lineage>
</organism>
<dbReference type="EMBL" id="AMRA01000089">
    <property type="protein sequence ID" value="EKF22885.1"/>
    <property type="molecule type" value="Genomic_DNA"/>
</dbReference>
<accession>K5BAV2</accession>
<evidence type="ECO:0000256" key="5">
    <source>
        <dbReference type="ARBA" id="ARBA00023136"/>
    </source>
</evidence>
<dbReference type="OrthoDB" id="3689128at2"/>
<gene>
    <name evidence="6" type="ORF">C731_3122</name>
</gene>
<keyword evidence="3" id="KW-0812">Transmembrane</keyword>
<dbReference type="InterPro" id="IPR005598">
    <property type="entry name" value="ATP_synth_I"/>
</dbReference>
<dbReference type="PATRIC" id="fig|1122247.3.peg.2993"/>
<dbReference type="eggNOG" id="ENOG502ZPKF">
    <property type="taxonomic scope" value="Bacteria"/>
</dbReference>
<keyword evidence="4" id="KW-1133">Transmembrane helix</keyword>
<dbReference type="AlphaFoldDB" id="K5BAV2"/>
<protein>
    <submittedName>
        <fullName evidence="6">ATP synthase I chain family protein</fullName>
    </submittedName>
</protein>
<dbReference type="RefSeq" id="WP_005629146.1">
    <property type="nucleotide sequence ID" value="NZ_AMRA01000089.1"/>
</dbReference>
<name>K5BAV2_MYCHD</name>
<proteinExistence type="predicted"/>
<comment type="subcellular location">
    <subcellularLocation>
        <location evidence="1">Cell membrane</location>
        <topology evidence="1">Multi-pass membrane protein</topology>
    </subcellularLocation>
</comment>
<dbReference type="STRING" id="1122247.GCA_000379865_03718"/>